<protein>
    <recommendedName>
        <fullName evidence="2">Cell shape-determining protein MreC</fullName>
    </recommendedName>
    <alternativeName>
        <fullName evidence="4">Cell shape protein MreC</fullName>
    </alternativeName>
</protein>
<dbReference type="NCBIfam" id="NF010532">
    <property type="entry name" value="PRK13922.9-3"/>
    <property type="match status" value="1"/>
</dbReference>
<dbReference type="PANTHER" id="PTHR34138">
    <property type="entry name" value="CELL SHAPE-DETERMINING PROTEIN MREC"/>
    <property type="match status" value="1"/>
</dbReference>
<proteinExistence type="inferred from homology"/>
<sequence length="288" mass="32405">MQNLLEFLQKYHHWFLFVLLEIVSLVLLFRYNSYQGSAWLSSANAVAGHVNSERARVESFFSLTKVNKDLTLRNFYLERQVTQLRKLYAELTGDTTAAERQELQMLSHYELIPAKVVTNELNRPDNLMTIDRGAADGVEVGMGVACGQGIVGITYLVSDHYSVLIPVLNTTSRISCAIRGRGYFGVLRWDGKDPNVAYLEDIPRHARFNRGDKVETNGYSSIFPPGVIVGKVSTVYNSADGLSYRVKVELFTDFGCIRDVVVISDKTIGERTRLLQAARDSLKLNVKE</sequence>
<keyword evidence="7" id="KW-1185">Reference proteome</keyword>
<comment type="caution">
    <text evidence="6">The sequence shown here is derived from an EMBL/GenBank/DDBJ whole genome shotgun (WGS) entry which is preliminary data.</text>
</comment>
<dbReference type="Proteomes" id="UP001200470">
    <property type="component" value="Unassembled WGS sequence"/>
</dbReference>
<evidence type="ECO:0000256" key="4">
    <source>
        <dbReference type="ARBA" id="ARBA00032089"/>
    </source>
</evidence>
<evidence type="ECO:0000256" key="2">
    <source>
        <dbReference type="ARBA" id="ARBA00013855"/>
    </source>
</evidence>
<dbReference type="InterPro" id="IPR042177">
    <property type="entry name" value="Cell/Rod_1"/>
</dbReference>
<evidence type="ECO:0000313" key="6">
    <source>
        <dbReference type="EMBL" id="MCF2563101.1"/>
    </source>
</evidence>
<dbReference type="InterPro" id="IPR055342">
    <property type="entry name" value="MreC_beta-barrel_core"/>
</dbReference>
<evidence type="ECO:0000256" key="1">
    <source>
        <dbReference type="ARBA" id="ARBA00009369"/>
    </source>
</evidence>
<feature type="domain" description="Rod shape-determining protein MreC beta-barrel core" evidence="5">
    <location>
        <begin position="116"/>
        <end position="263"/>
    </location>
</feature>
<dbReference type="RefSeq" id="WP_094391240.1">
    <property type="nucleotide sequence ID" value="NZ_JADYTN010000004.1"/>
</dbReference>
<dbReference type="Gene3D" id="2.40.10.340">
    <property type="entry name" value="Rod shape-determining protein MreC, domain 1"/>
    <property type="match status" value="1"/>
</dbReference>
<comment type="similarity">
    <text evidence="1">Belongs to the MreC family.</text>
</comment>
<accession>A0ABS9CDM0</accession>
<dbReference type="InterPro" id="IPR007221">
    <property type="entry name" value="MreC"/>
</dbReference>
<evidence type="ECO:0000259" key="5">
    <source>
        <dbReference type="Pfam" id="PF04085"/>
    </source>
</evidence>
<dbReference type="EMBL" id="JADYTN010000004">
    <property type="protein sequence ID" value="MCF2563101.1"/>
    <property type="molecule type" value="Genomic_DNA"/>
</dbReference>
<dbReference type="InterPro" id="IPR042175">
    <property type="entry name" value="Cell/Rod_MreC_2"/>
</dbReference>
<dbReference type="Pfam" id="PF04085">
    <property type="entry name" value="MreC"/>
    <property type="match status" value="1"/>
</dbReference>
<keyword evidence="3" id="KW-0133">Cell shape</keyword>
<dbReference type="PANTHER" id="PTHR34138:SF1">
    <property type="entry name" value="CELL SHAPE-DETERMINING PROTEIN MREC"/>
    <property type="match status" value="1"/>
</dbReference>
<name>A0ABS9CDM0_9BACT</name>
<gene>
    <name evidence="6" type="primary">mreC</name>
    <name evidence="6" type="ORF">I6E12_03115</name>
</gene>
<evidence type="ECO:0000313" key="7">
    <source>
        <dbReference type="Proteomes" id="UP001200470"/>
    </source>
</evidence>
<evidence type="ECO:0000256" key="3">
    <source>
        <dbReference type="ARBA" id="ARBA00022960"/>
    </source>
</evidence>
<organism evidence="6 7">
    <name type="scientific">Xylanibacter brevis</name>
    <dbReference type="NCBI Taxonomy" id="83231"/>
    <lineage>
        <taxon>Bacteria</taxon>
        <taxon>Pseudomonadati</taxon>
        <taxon>Bacteroidota</taxon>
        <taxon>Bacteroidia</taxon>
        <taxon>Bacteroidales</taxon>
        <taxon>Prevotellaceae</taxon>
        <taxon>Xylanibacter</taxon>
    </lineage>
</organism>
<reference evidence="6 7" key="1">
    <citation type="submission" date="2020-12" db="EMBL/GenBank/DDBJ databases">
        <title>Whole genome sequences of gut porcine anaerobes.</title>
        <authorList>
            <person name="Kubasova T."/>
            <person name="Jahodarova E."/>
            <person name="Rychlik I."/>
        </authorList>
    </citation>
    <scope>NUCLEOTIDE SEQUENCE [LARGE SCALE GENOMIC DNA]</scope>
    <source>
        <strain evidence="6 7">An925</strain>
    </source>
</reference>
<dbReference type="Gene3D" id="2.40.10.350">
    <property type="entry name" value="Rod shape-determining protein MreC, domain 2"/>
    <property type="match status" value="1"/>
</dbReference>